<dbReference type="SUPFAM" id="SSF53850">
    <property type="entry name" value="Periplasmic binding protein-like II"/>
    <property type="match status" value="1"/>
</dbReference>
<dbReference type="OrthoDB" id="9046151at2"/>
<evidence type="ECO:0000313" key="4">
    <source>
        <dbReference type="Proteomes" id="UP000021053"/>
    </source>
</evidence>
<dbReference type="InterPro" id="IPR030678">
    <property type="entry name" value="Peptide/Ni-bd"/>
</dbReference>
<dbReference type="GO" id="GO:0042597">
    <property type="term" value="C:periplasmic space"/>
    <property type="evidence" value="ECO:0007669"/>
    <property type="project" value="UniProtKB-ARBA"/>
</dbReference>
<dbReference type="Pfam" id="PF00496">
    <property type="entry name" value="SBP_bac_5"/>
    <property type="match status" value="1"/>
</dbReference>
<dbReference type="PANTHER" id="PTHR30290">
    <property type="entry name" value="PERIPLASMIC BINDING COMPONENT OF ABC TRANSPORTER"/>
    <property type="match status" value="1"/>
</dbReference>
<keyword evidence="1" id="KW-0732">Signal</keyword>
<feature type="chain" id="PRO_5039296033" evidence="1">
    <location>
        <begin position="24"/>
        <end position="531"/>
    </location>
</feature>
<keyword evidence="4" id="KW-1185">Reference proteome</keyword>
<feature type="domain" description="Solute-binding protein family 5" evidence="2">
    <location>
        <begin position="85"/>
        <end position="439"/>
    </location>
</feature>
<dbReference type="AlphaFoldDB" id="A0A011ALP0"/>
<reference evidence="3 4" key="1">
    <citation type="submission" date="2013-07" db="EMBL/GenBank/DDBJ databases">
        <authorList>
            <consortium name="DOE Joint Genome Institute"/>
            <person name="Eisen J."/>
            <person name="Huntemann M."/>
            <person name="Han J."/>
            <person name="Chen A."/>
            <person name="Kyrpides N."/>
            <person name="Mavromatis K."/>
            <person name="Markowitz V."/>
            <person name="Palaniappan K."/>
            <person name="Ivanova N."/>
            <person name="Schaumberg A."/>
            <person name="Pati A."/>
            <person name="Liolios K."/>
            <person name="Nordberg H.P."/>
            <person name="Cantor M.N."/>
            <person name="Hua S.X."/>
            <person name="Woyke T."/>
        </authorList>
    </citation>
    <scope>NUCLEOTIDE SEQUENCE [LARGE SCALE GENOMIC DNA]</scope>
    <source>
        <strain evidence="3 4">DSM 44712</strain>
    </source>
</reference>
<dbReference type="GO" id="GO:0015833">
    <property type="term" value="P:peptide transport"/>
    <property type="evidence" value="ECO:0007669"/>
    <property type="project" value="TreeGrafter"/>
</dbReference>
<dbReference type="CDD" id="cd00995">
    <property type="entry name" value="PBP2_NikA_DppA_OppA_like"/>
    <property type="match status" value="1"/>
</dbReference>
<accession>A0A011ALP0</accession>
<organism evidence="3 4">
    <name type="scientific">Cryptosporangium arvum DSM 44712</name>
    <dbReference type="NCBI Taxonomy" id="927661"/>
    <lineage>
        <taxon>Bacteria</taxon>
        <taxon>Bacillati</taxon>
        <taxon>Actinomycetota</taxon>
        <taxon>Actinomycetes</taxon>
        <taxon>Cryptosporangiales</taxon>
        <taxon>Cryptosporangiaceae</taxon>
        <taxon>Cryptosporangium</taxon>
    </lineage>
</organism>
<gene>
    <name evidence="3" type="ORF">CryarDRAFT_4047</name>
</gene>
<protein>
    <submittedName>
        <fullName evidence="3">ABC-type dipeptide transport system, periplasmic component</fullName>
    </submittedName>
</protein>
<dbReference type="PROSITE" id="PS51257">
    <property type="entry name" value="PROKAR_LIPOPROTEIN"/>
    <property type="match status" value="1"/>
</dbReference>
<dbReference type="RefSeq" id="WP_157017921.1">
    <property type="nucleotide sequence ID" value="NZ_KK073874.1"/>
</dbReference>
<sequence length="531" mass="56167">MTRKHFRASAVVALSAVAAVTLAACGGTTATNDDPANFVSGGTFTIALNEDPGSLSPLTGVSLVQRALVPYAYDSLVALSKDGEAKPWLAESWKATPTSITYTLKDGVTCADGSTFTAGTAANNVKYQANAKNGTFWHGSTITADMTATSSGNTLTITSKSNNPFLLTSTGTIEMVCQAGLDKPDSLKNATNGTGLFKLTSVKGGSEYTYTKRTDYKWGPDDVTSDTKGLPDKVVGKVVTSESTSANLLLSGDLNAVTIAGPDRDRVEAAGKKSQGVPNPLGEMLFNERPNRPTADLRVRQALTLSLDRAAVGELVTNGHYDEMKSLVVQSPQTCVEGGPKWTLPPADAAKAGQLLDAAGYPKGTGGMRAKDGKPLVIRFLYDAGTPSHAAAAEEVQAQWKKIGVDTKLVAEDPNGWSTDLYQTYDWDTGFIQLAPGTPVVLSLFFLGATSEKGGYNFMNVQNEKYNGIARQAMTAADPETACGLWQSAEKELIDRVDVYPLAQTDSPIFFSGATAEVLWGIRPTSIRMLG</sequence>
<feature type="signal peptide" evidence="1">
    <location>
        <begin position="1"/>
        <end position="23"/>
    </location>
</feature>
<dbReference type="GO" id="GO:0043190">
    <property type="term" value="C:ATP-binding cassette (ABC) transporter complex"/>
    <property type="evidence" value="ECO:0007669"/>
    <property type="project" value="InterPro"/>
</dbReference>
<proteinExistence type="predicted"/>
<dbReference type="Proteomes" id="UP000021053">
    <property type="component" value="Unassembled WGS sequence"/>
</dbReference>
<evidence type="ECO:0000259" key="2">
    <source>
        <dbReference type="Pfam" id="PF00496"/>
    </source>
</evidence>
<dbReference type="Gene3D" id="3.40.190.10">
    <property type="entry name" value="Periplasmic binding protein-like II"/>
    <property type="match status" value="1"/>
</dbReference>
<evidence type="ECO:0000313" key="3">
    <source>
        <dbReference type="EMBL" id="EXG82846.1"/>
    </source>
</evidence>
<dbReference type="GO" id="GO:1904680">
    <property type="term" value="F:peptide transmembrane transporter activity"/>
    <property type="evidence" value="ECO:0007669"/>
    <property type="project" value="TreeGrafter"/>
</dbReference>
<dbReference type="InterPro" id="IPR039424">
    <property type="entry name" value="SBP_5"/>
</dbReference>
<dbReference type="PIRSF" id="PIRSF002741">
    <property type="entry name" value="MppA"/>
    <property type="match status" value="1"/>
</dbReference>
<dbReference type="Gene3D" id="3.10.105.10">
    <property type="entry name" value="Dipeptide-binding Protein, Domain 3"/>
    <property type="match status" value="1"/>
</dbReference>
<comment type="caution">
    <text evidence="3">The sequence shown here is derived from an EMBL/GenBank/DDBJ whole genome shotgun (WGS) entry which is preliminary data.</text>
</comment>
<name>A0A011ALP0_9ACTN</name>
<dbReference type="InterPro" id="IPR000914">
    <property type="entry name" value="SBP_5_dom"/>
</dbReference>
<dbReference type="EMBL" id="JFBT01000001">
    <property type="protein sequence ID" value="EXG82846.1"/>
    <property type="molecule type" value="Genomic_DNA"/>
</dbReference>
<dbReference type="HOGENOM" id="CLU_038556_0_0_11"/>
<evidence type="ECO:0000256" key="1">
    <source>
        <dbReference type="SAM" id="SignalP"/>
    </source>
</evidence>